<dbReference type="InterPro" id="IPR008937">
    <property type="entry name" value="Ras-like_GEF"/>
</dbReference>
<dbReference type="SMART" id="SM00325">
    <property type="entry name" value="RhoGEF"/>
    <property type="match status" value="1"/>
</dbReference>
<feature type="compositionally biased region" description="Polar residues" evidence="3">
    <location>
        <begin position="944"/>
        <end position="956"/>
    </location>
</feature>
<proteinExistence type="predicted"/>
<dbReference type="InterPro" id="IPR023578">
    <property type="entry name" value="Ras_GEF_dom_sf"/>
</dbReference>
<feature type="region of interest" description="Disordered" evidence="3">
    <location>
        <begin position="716"/>
        <end position="859"/>
    </location>
</feature>
<dbReference type="PROSITE" id="PS50096">
    <property type="entry name" value="IQ"/>
    <property type="match status" value="1"/>
</dbReference>
<dbReference type="Gene3D" id="2.30.29.30">
    <property type="entry name" value="Pleckstrin-homology domain (PH domain)/Phosphotyrosine-binding domain (PTB)"/>
    <property type="match status" value="1"/>
</dbReference>
<dbReference type="SMART" id="SM00147">
    <property type="entry name" value="RasGEF"/>
    <property type="match status" value="1"/>
</dbReference>
<dbReference type="SMART" id="SM00015">
    <property type="entry name" value="IQ"/>
    <property type="match status" value="1"/>
</dbReference>
<dbReference type="GO" id="GO:0005886">
    <property type="term" value="C:plasma membrane"/>
    <property type="evidence" value="ECO:0007669"/>
    <property type="project" value="TreeGrafter"/>
</dbReference>
<dbReference type="InterPro" id="IPR000048">
    <property type="entry name" value="IQ_motif_EF-hand-BS"/>
</dbReference>
<evidence type="ECO:0000259" key="5">
    <source>
        <dbReference type="PROSITE" id="PS50009"/>
    </source>
</evidence>
<dbReference type="Gene3D" id="1.10.840.10">
    <property type="entry name" value="Ras guanine-nucleotide exchange factors catalytic domain"/>
    <property type="match status" value="1"/>
</dbReference>
<dbReference type="InterPro" id="IPR011993">
    <property type="entry name" value="PH-like_dom_sf"/>
</dbReference>
<evidence type="ECO:0000256" key="2">
    <source>
        <dbReference type="PROSITE-ProRule" id="PRU00168"/>
    </source>
</evidence>
<feature type="compositionally biased region" description="Basic and acidic residues" evidence="3">
    <location>
        <begin position="633"/>
        <end position="649"/>
    </location>
</feature>
<dbReference type="PROSITE" id="PS00720">
    <property type="entry name" value="RASGEF"/>
    <property type="match status" value="1"/>
</dbReference>
<feature type="domain" description="DH" evidence="6">
    <location>
        <begin position="148"/>
        <end position="334"/>
    </location>
</feature>
<gene>
    <name evidence="9" type="primary">LOC116293877</name>
</gene>
<feature type="compositionally biased region" description="Polar residues" evidence="3">
    <location>
        <begin position="745"/>
        <end position="759"/>
    </location>
</feature>
<dbReference type="FunCoup" id="A0A6P8HQ66">
    <property type="interactions" value="1205"/>
</dbReference>
<feature type="domain" description="N-terminal Ras-GEF" evidence="7">
    <location>
        <begin position="550"/>
        <end position="677"/>
    </location>
</feature>
<dbReference type="Gene3D" id="1.20.870.10">
    <property type="entry name" value="Son of sevenless (SoS) protein Chain: S domain 1"/>
    <property type="match status" value="2"/>
</dbReference>
<keyword evidence="8" id="KW-1185">Reference proteome</keyword>
<feature type="domain" description="PH" evidence="4">
    <location>
        <begin position="1"/>
        <end position="43"/>
    </location>
</feature>
<evidence type="ECO:0000256" key="1">
    <source>
        <dbReference type="ARBA" id="ARBA00022658"/>
    </source>
</evidence>
<dbReference type="Pfam" id="PF00621">
    <property type="entry name" value="RhoGEF"/>
    <property type="match status" value="1"/>
</dbReference>
<feature type="compositionally biased region" description="Polar residues" evidence="3">
    <location>
        <begin position="800"/>
        <end position="810"/>
    </location>
</feature>
<dbReference type="Gene3D" id="1.20.900.10">
    <property type="entry name" value="Dbl homology (DH) domain"/>
    <property type="match status" value="1"/>
</dbReference>
<dbReference type="SMART" id="SM00233">
    <property type="entry name" value="PH"/>
    <property type="match status" value="1"/>
</dbReference>
<dbReference type="InterPro" id="IPR036964">
    <property type="entry name" value="RASGEF_cat_dom_sf"/>
</dbReference>
<dbReference type="SUPFAM" id="SSF50729">
    <property type="entry name" value="PH domain-like"/>
    <property type="match status" value="1"/>
</dbReference>
<reference evidence="9" key="1">
    <citation type="submission" date="2025-08" db="UniProtKB">
        <authorList>
            <consortium name="RefSeq"/>
        </authorList>
    </citation>
    <scope>IDENTIFICATION</scope>
</reference>
<feature type="compositionally biased region" description="Polar residues" evidence="3">
    <location>
        <begin position="880"/>
        <end position="890"/>
    </location>
</feature>
<dbReference type="PANTHER" id="PTHR23113">
    <property type="entry name" value="GUANINE NUCLEOTIDE EXCHANGE FACTOR"/>
    <property type="match status" value="1"/>
</dbReference>
<dbReference type="PANTHER" id="PTHR23113:SF99">
    <property type="entry name" value="RASGEF DOMAIN-CONTAINING PROTEIN"/>
    <property type="match status" value="1"/>
</dbReference>
<dbReference type="InterPro" id="IPR000651">
    <property type="entry name" value="Ras-like_Gua-exchang_fac_N"/>
</dbReference>
<dbReference type="SUPFAM" id="SSF48065">
    <property type="entry name" value="DBL homology domain (DH-domain)"/>
    <property type="match status" value="1"/>
</dbReference>
<dbReference type="InterPro" id="IPR019804">
    <property type="entry name" value="Ras_G-nucl-exch_fac_CS"/>
</dbReference>
<dbReference type="SUPFAM" id="SSF48366">
    <property type="entry name" value="Ras GEF"/>
    <property type="match status" value="1"/>
</dbReference>
<keyword evidence="1 2" id="KW-0344">Guanine-nucleotide releasing factor</keyword>
<feature type="region of interest" description="Disordered" evidence="3">
    <location>
        <begin position="872"/>
        <end position="907"/>
    </location>
</feature>
<dbReference type="InterPro" id="IPR035899">
    <property type="entry name" value="DBL_dom_sf"/>
</dbReference>
<evidence type="ECO:0000256" key="3">
    <source>
        <dbReference type="SAM" id="MobiDB-lite"/>
    </source>
</evidence>
<feature type="compositionally biased region" description="Low complexity" evidence="3">
    <location>
        <begin position="966"/>
        <end position="986"/>
    </location>
</feature>
<evidence type="ECO:0000313" key="8">
    <source>
        <dbReference type="Proteomes" id="UP000515163"/>
    </source>
</evidence>
<feature type="compositionally biased region" description="Polar residues" evidence="3">
    <location>
        <begin position="665"/>
        <end position="683"/>
    </location>
</feature>
<dbReference type="Pfam" id="PF00618">
    <property type="entry name" value="RasGEF_N"/>
    <property type="match status" value="1"/>
</dbReference>
<dbReference type="PROSITE" id="PS50003">
    <property type="entry name" value="PH_DOMAIN"/>
    <property type="match status" value="2"/>
</dbReference>
<dbReference type="OrthoDB" id="10254377at2759"/>
<feature type="region of interest" description="Disordered" evidence="3">
    <location>
        <begin position="624"/>
        <end position="688"/>
    </location>
</feature>
<dbReference type="InterPro" id="IPR001895">
    <property type="entry name" value="RASGEF_cat_dom"/>
</dbReference>
<evidence type="ECO:0000259" key="4">
    <source>
        <dbReference type="PROSITE" id="PS50003"/>
    </source>
</evidence>
<dbReference type="InterPro" id="IPR001849">
    <property type="entry name" value="PH_domain"/>
</dbReference>
<evidence type="ECO:0000259" key="7">
    <source>
        <dbReference type="PROSITE" id="PS50212"/>
    </source>
</evidence>
<feature type="domain" description="Ras-GEF" evidence="5">
    <location>
        <begin position="1138"/>
        <end position="1370"/>
    </location>
</feature>
<dbReference type="PROSITE" id="PS50009">
    <property type="entry name" value="RASGEF_CAT"/>
    <property type="match status" value="1"/>
</dbReference>
<name>A0A6P8HQ66_ACTTE</name>
<dbReference type="RefSeq" id="XP_031557238.1">
    <property type="nucleotide sequence ID" value="XM_031701378.1"/>
</dbReference>
<accession>A0A6P8HQ66</accession>
<evidence type="ECO:0000259" key="6">
    <source>
        <dbReference type="PROSITE" id="PS50010"/>
    </source>
</evidence>
<sequence length="1385" mass="156420">MENQNCFSIFVPLGDNQKQLITLRASSENQCTTWIENIRKSSFSEVKSMMNELDEKYNHLVQVMESEKTAKWQLMQQCDDQAEIIAILRNEISTLRQKKADGTQEEESEEIKSIKKVQSLIRGWLCRRRWHSIVQDYIRSPHAESMRKRNSICFQLVETEEEYLENLSTLVSCFYRPFKMAASSKRPPISHEEVNSIFLNSETILFLHQIFLKGLNTRMESWPTLILGDLFDMLLPMLSIYQEYVRNHHYSLQTLTECKQRPAFNRQLKLYEEKQVCGGRSLESFLTYPMHRVPAYIITLHELLALTPHDHVERNALEYAQSILEELSTVMHDEVSETENIRKNLSIERQIAEGCEMLLDVNQIFIRQGNLIQVTESRKGKTFGGISLKSSETRKESVRHCFLFSSYMLLTSRSSSGRLHLGKSSSVISLADATLVDDCFDEGDLDGEILCGVRSAQDINDLDDLTFKLIVRSREKEGNPLTITLMAPSAQEKAAWTSDISQCIENLSLVEDADTLSITSRQSLASVRSDSRLFTDDVDIKYCKALNACKLPKIRYAKLERLFERLLDIRFLSIDFLNTFLITYRVFTHATNFLDTLIQFYYTRNTRDTPSPLNEVFSPIARKTRSVSLPSDRSNDKKRGGRNREKKTSPQEISITVSGAKMANPNCNSTHLNSNVEEPQKSPSRLMPNAYHSYRRHSSPSALGDSAAFEFPATAGDVQSPTEEVPEKQTRNQSSPFLTCGNIRSRAQSTSSDLTQRAMSVSRCPDETYSLSSSSTDEEDDPRFELQSPPKLRTRHRACSSGQILVTSPTVDEDSESEIGPDPFSPLATLNAPPNTPLTVSSSSHCIRQFGSDQESPIEKARKKVLSVMGIGQETEIGSPKNTKSNSRPQSPDVCESPGVPPLVSEEDVNLSPELLRANLGNRRPSSPSRFAKFVKEAEERLSGITSPRRPSSPGLQTMDRRPSVSMSPLNSPRSPRSPLSPSTNSVNAGVVVTSSKPSRRRSSISQAAAAFAAATAGASPSPSYCASSPTIQRFRFGLTVRHILSHDTHLATMRVLTVLRHWVTKHPEDFDSDTKLREQLISFMDEILHHGGSSNLEQKFAAAIIRTLERKHENSNFENLLLKQPAQVDPNSFDKISATQLAEQLTHIEHQLFSRIPAHEFLNLAWMKTNKNTLAPNILRVSQRFNEASALVASEILKRQTPSARATVIEKWANVAETCRDLHNFNSVLEITSAFLSSSVFRLKKTWEKVSKQARSQIDKLQKIVSAEGRFKNLRDALRCADPPCVPYLGFYLTDLAFIEDGTPDCTEEGLINFSKMRMIAQVIQEIRHYQQTTYSIECDAKVIHYLMAKDLLMDEDTLYKTSLLLEPRKRSSSKTKQPIETAI</sequence>
<dbReference type="CDD" id="cd00160">
    <property type="entry name" value="RhoGEF"/>
    <property type="match status" value="1"/>
</dbReference>
<feature type="domain" description="PH" evidence="4">
    <location>
        <begin position="364"/>
        <end position="505"/>
    </location>
</feature>
<dbReference type="Pfam" id="PF00617">
    <property type="entry name" value="RasGEF"/>
    <property type="match status" value="1"/>
</dbReference>
<dbReference type="GO" id="GO:0005085">
    <property type="term" value="F:guanyl-nucleotide exchange factor activity"/>
    <property type="evidence" value="ECO:0007669"/>
    <property type="project" value="UniProtKB-KW"/>
</dbReference>
<dbReference type="InterPro" id="IPR000219">
    <property type="entry name" value="DH_dom"/>
</dbReference>
<dbReference type="InParanoid" id="A0A6P8HQ66"/>
<feature type="compositionally biased region" description="Polar residues" evidence="3">
    <location>
        <begin position="837"/>
        <end position="855"/>
    </location>
</feature>
<dbReference type="PROSITE" id="PS50010">
    <property type="entry name" value="DH_2"/>
    <property type="match status" value="1"/>
</dbReference>
<protein>
    <submittedName>
        <fullName evidence="9">Ras-specific guanine nucleotide-releasing factor 1-like</fullName>
    </submittedName>
</protein>
<dbReference type="PROSITE" id="PS50212">
    <property type="entry name" value="RASGEF_NTER"/>
    <property type="match status" value="1"/>
</dbReference>
<dbReference type="KEGG" id="aten:116293877"/>
<dbReference type="GO" id="GO:0007265">
    <property type="term" value="P:Ras protein signal transduction"/>
    <property type="evidence" value="ECO:0007669"/>
    <property type="project" value="TreeGrafter"/>
</dbReference>
<dbReference type="Proteomes" id="UP000515163">
    <property type="component" value="Unplaced"/>
</dbReference>
<organism evidence="8 9">
    <name type="scientific">Actinia tenebrosa</name>
    <name type="common">Australian red waratah sea anemone</name>
    <dbReference type="NCBI Taxonomy" id="6105"/>
    <lineage>
        <taxon>Eukaryota</taxon>
        <taxon>Metazoa</taxon>
        <taxon>Cnidaria</taxon>
        <taxon>Anthozoa</taxon>
        <taxon>Hexacorallia</taxon>
        <taxon>Actiniaria</taxon>
        <taxon>Actiniidae</taxon>
        <taxon>Actinia</taxon>
    </lineage>
</organism>
<dbReference type="GeneID" id="116293877"/>
<evidence type="ECO:0000313" key="9">
    <source>
        <dbReference type="RefSeq" id="XP_031557238.1"/>
    </source>
</evidence>
<dbReference type="CDD" id="cd00155">
    <property type="entry name" value="RasGEF"/>
    <property type="match status" value="1"/>
</dbReference>
<feature type="region of interest" description="Disordered" evidence="3">
    <location>
        <begin position="939"/>
        <end position="1000"/>
    </location>
</feature>